<evidence type="ECO:0000313" key="4">
    <source>
        <dbReference type="Proteomes" id="UP000235371"/>
    </source>
</evidence>
<dbReference type="Gene3D" id="3.40.50.1820">
    <property type="entry name" value="alpha/beta hydrolase"/>
    <property type="match status" value="1"/>
</dbReference>
<dbReference type="AlphaFoldDB" id="A0A2J6SEX6"/>
<evidence type="ECO:0000256" key="1">
    <source>
        <dbReference type="ARBA" id="ARBA00022801"/>
    </source>
</evidence>
<dbReference type="InterPro" id="IPR029058">
    <property type="entry name" value="AB_hydrolase_fold"/>
</dbReference>
<dbReference type="PANTHER" id="PTHR48081">
    <property type="entry name" value="AB HYDROLASE SUPERFAMILY PROTEIN C4A8.06C"/>
    <property type="match status" value="1"/>
</dbReference>
<keyword evidence="1 3" id="KW-0378">Hydrolase</keyword>
<proteinExistence type="predicted"/>
<evidence type="ECO:0000259" key="2">
    <source>
        <dbReference type="Pfam" id="PF20434"/>
    </source>
</evidence>
<evidence type="ECO:0000313" key="3">
    <source>
        <dbReference type="EMBL" id="PMD49317.1"/>
    </source>
</evidence>
<keyword evidence="4" id="KW-1185">Reference proteome</keyword>
<dbReference type="GO" id="GO:0016787">
    <property type="term" value="F:hydrolase activity"/>
    <property type="evidence" value="ECO:0007669"/>
    <property type="project" value="UniProtKB-KW"/>
</dbReference>
<dbReference type="RefSeq" id="XP_024726221.1">
    <property type="nucleotide sequence ID" value="XM_024884309.1"/>
</dbReference>
<dbReference type="SUPFAM" id="SSF53474">
    <property type="entry name" value="alpha/beta-Hydrolases"/>
    <property type="match status" value="1"/>
</dbReference>
<dbReference type="EMBL" id="KZ613921">
    <property type="protein sequence ID" value="PMD49317.1"/>
    <property type="molecule type" value="Genomic_DNA"/>
</dbReference>
<organism evidence="3 4">
    <name type="scientific">Hyaloscypha bicolor E</name>
    <dbReference type="NCBI Taxonomy" id="1095630"/>
    <lineage>
        <taxon>Eukaryota</taxon>
        <taxon>Fungi</taxon>
        <taxon>Dikarya</taxon>
        <taxon>Ascomycota</taxon>
        <taxon>Pezizomycotina</taxon>
        <taxon>Leotiomycetes</taxon>
        <taxon>Helotiales</taxon>
        <taxon>Hyaloscyphaceae</taxon>
        <taxon>Hyaloscypha</taxon>
        <taxon>Hyaloscypha bicolor</taxon>
    </lineage>
</organism>
<dbReference type="GeneID" id="36592386"/>
<dbReference type="InParanoid" id="A0A2J6SEX6"/>
<dbReference type="InterPro" id="IPR049492">
    <property type="entry name" value="BD-FAE-like_dom"/>
</dbReference>
<dbReference type="Proteomes" id="UP000235371">
    <property type="component" value="Unassembled WGS sequence"/>
</dbReference>
<dbReference type="InterPro" id="IPR050300">
    <property type="entry name" value="GDXG_lipolytic_enzyme"/>
</dbReference>
<protein>
    <submittedName>
        <fullName evidence="3">Alpha/beta-hydrolase</fullName>
    </submittedName>
</protein>
<dbReference type="STRING" id="1095630.A0A2J6SEX6"/>
<reference evidence="3" key="1">
    <citation type="submission" date="2016-04" db="EMBL/GenBank/DDBJ databases">
        <title>A degradative enzymes factory behind the ericoid mycorrhizal symbiosis.</title>
        <authorList>
            <consortium name="DOE Joint Genome Institute"/>
            <person name="Martino E."/>
            <person name="Morin E."/>
            <person name="Grelet G."/>
            <person name="Kuo A."/>
            <person name="Kohler A."/>
            <person name="Daghino S."/>
            <person name="Barry K."/>
            <person name="Choi C."/>
            <person name="Cichocki N."/>
            <person name="Clum A."/>
            <person name="Copeland A."/>
            <person name="Hainaut M."/>
            <person name="Haridas S."/>
            <person name="Labutti K."/>
            <person name="Lindquist E."/>
            <person name="Lipzen A."/>
            <person name="Khouja H.-R."/>
            <person name="Murat C."/>
            <person name="Ohm R."/>
            <person name="Olson A."/>
            <person name="Spatafora J."/>
            <person name="Veneault-Fourrey C."/>
            <person name="Henrissat B."/>
            <person name="Grigoriev I."/>
            <person name="Martin F."/>
            <person name="Perotto S."/>
        </authorList>
    </citation>
    <scope>NUCLEOTIDE SEQUENCE [LARGE SCALE GENOMIC DNA]</scope>
    <source>
        <strain evidence="3">E</strain>
    </source>
</reference>
<feature type="domain" description="BD-FAE-like" evidence="2">
    <location>
        <begin position="31"/>
        <end position="140"/>
    </location>
</feature>
<sequence length="364" mass="40694">MKAFSIPPHPPALSITKTCIYKTIDRIAIPIDIYVPTEHDVAIPPVMLFIHGGGWSGGNRTDYSRPLFYHFLSLGFIVTSMDYRLLPETKLEGQMDDVRDVEGWLRKSLAREVRDYFSGVQGDKIIVVGASAGAHLALLTPKLWTIQPTAILSLYGPTNMNGLPSLHSDRLSKLFLPPCTSELLTAGTYFDHQPTEFPVVQKPEDYKRPRTVMVLTIFRKALIREYLLRGLTRGDDGKLRLPERGSITKEEIDEISPLELSKMHKYPPTYQIMGANDDVFELSHAVKFHSALGTSGSHRQTMILFEAGHAFDIWEDIGGEVHEKVIAPAVEWVAGFAGVESRPQRSARWGGRGDIGKLGFLLEK</sequence>
<name>A0A2J6SEX6_9HELO</name>
<accession>A0A2J6SEX6</accession>
<gene>
    <name evidence="3" type="ORF">K444DRAFT_638817</name>
</gene>
<dbReference type="Pfam" id="PF20434">
    <property type="entry name" value="BD-FAE"/>
    <property type="match status" value="1"/>
</dbReference>
<dbReference type="OrthoDB" id="19653at2759"/>